<accession>A0ABW6SME1</accession>
<evidence type="ECO:0000313" key="1">
    <source>
        <dbReference type="EMBL" id="MFF3665423.1"/>
    </source>
</evidence>
<dbReference type="PROSITE" id="PS00092">
    <property type="entry name" value="N6_MTASE"/>
    <property type="match status" value="1"/>
</dbReference>
<dbReference type="InterPro" id="IPR002052">
    <property type="entry name" value="DNA_methylase_N6_adenine_CS"/>
</dbReference>
<protein>
    <recommendedName>
        <fullName evidence="3">Methyltransferase</fullName>
    </recommendedName>
</protein>
<dbReference type="PRINTS" id="PR00507">
    <property type="entry name" value="N12N6MTFRASE"/>
</dbReference>
<dbReference type="Gene3D" id="3.40.50.150">
    <property type="entry name" value="Vaccinia Virus protein VP39"/>
    <property type="match status" value="1"/>
</dbReference>
<comment type="caution">
    <text evidence="1">The sequence shown here is derived from an EMBL/GenBank/DDBJ whole genome shotgun (WGS) entry which is preliminary data.</text>
</comment>
<sequence length="276" mass="30797">MKLPAEVLEVLTDPRTVITGDRVSIPFELGRPLYEKVNKILKEAGGKWDGRKSVRAHVFPHPVEEFMRHALLAQEFVSGRDLGWFPTPPPVVELLLDHAGIRPDMTVLEPEAGTGAIAGPAAGRGAVVDCVELDERRARVLEEGGYARRVVRGNFLTDLQPLDYEVGFDRVVMNPPFHEAMEHVNHALGFLGDDAMLVAVLPDGVRWREDRAHTEFRRVVEDSGGEFFPLPRDAFEEVGARVHTVVALVPTGGGDCQMRNHSWHLRRPRQLDLFAV</sequence>
<proteinExistence type="predicted"/>
<evidence type="ECO:0008006" key="3">
    <source>
        <dbReference type="Google" id="ProtNLM"/>
    </source>
</evidence>
<name>A0ABW6SME1_9ACTN</name>
<dbReference type="EMBL" id="JBIASD010000004">
    <property type="protein sequence ID" value="MFF3665423.1"/>
    <property type="molecule type" value="Genomic_DNA"/>
</dbReference>
<evidence type="ECO:0000313" key="2">
    <source>
        <dbReference type="Proteomes" id="UP001602013"/>
    </source>
</evidence>
<keyword evidence="2" id="KW-1185">Reference proteome</keyword>
<reference evidence="1 2" key="1">
    <citation type="submission" date="2024-10" db="EMBL/GenBank/DDBJ databases">
        <title>The Natural Products Discovery Center: Release of the First 8490 Sequenced Strains for Exploring Actinobacteria Biosynthetic Diversity.</title>
        <authorList>
            <person name="Kalkreuter E."/>
            <person name="Kautsar S.A."/>
            <person name="Yang D."/>
            <person name="Bader C.D."/>
            <person name="Teijaro C.N."/>
            <person name="Fluegel L."/>
            <person name="Davis C.M."/>
            <person name="Simpson J.R."/>
            <person name="Lauterbach L."/>
            <person name="Steele A.D."/>
            <person name="Gui C."/>
            <person name="Meng S."/>
            <person name="Li G."/>
            <person name="Viehrig K."/>
            <person name="Ye F."/>
            <person name="Su P."/>
            <person name="Kiefer A.F."/>
            <person name="Nichols A."/>
            <person name="Cepeda A.J."/>
            <person name="Yan W."/>
            <person name="Fan B."/>
            <person name="Jiang Y."/>
            <person name="Adhikari A."/>
            <person name="Zheng C.-J."/>
            <person name="Schuster L."/>
            <person name="Cowan T.M."/>
            <person name="Smanski M.J."/>
            <person name="Chevrette M.G."/>
            <person name="De Carvalho L.P.S."/>
            <person name="Shen B."/>
        </authorList>
    </citation>
    <scope>NUCLEOTIDE SEQUENCE [LARGE SCALE GENOMIC DNA]</scope>
    <source>
        <strain evidence="1 2">NPDC002173</strain>
    </source>
</reference>
<dbReference type="RefSeq" id="WP_387409419.1">
    <property type="nucleotide sequence ID" value="NZ_JBIASD010000004.1"/>
</dbReference>
<organism evidence="1 2">
    <name type="scientific">Microtetraspora malaysiensis</name>
    <dbReference type="NCBI Taxonomy" id="161358"/>
    <lineage>
        <taxon>Bacteria</taxon>
        <taxon>Bacillati</taxon>
        <taxon>Actinomycetota</taxon>
        <taxon>Actinomycetes</taxon>
        <taxon>Streptosporangiales</taxon>
        <taxon>Streptosporangiaceae</taxon>
        <taxon>Microtetraspora</taxon>
    </lineage>
</organism>
<dbReference type="InterPro" id="IPR029063">
    <property type="entry name" value="SAM-dependent_MTases_sf"/>
</dbReference>
<gene>
    <name evidence="1" type="ORF">ACFYXI_07495</name>
</gene>
<dbReference type="CDD" id="cd02440">
    <property type="entry name" value="AdoMet_MTases"/>
    <property type="match status" value="1"/>
</dbReference>
<dbReference type="SUPFAM" id="SSF53335">
    <property type="entry name" value="S-adenosyl-L-methionine-dependent methyltransferases"/>
    <property type="match status" value="1"/>
</dbReference>
<dbReference type="Proteomes" id="UP001602013">
    <property type="component" value="Unassembled WGS sequence"/>
</dbReference>